<organism evidence="1 2">
    <name type="scientific">Populus alba</name>
    <name type="common">White poplar</name>
    <dbReference type="NCBI Taxonomy" id="43335"/>
    <lineage>
        <taxon>Eukaryota</taxon>
        <taxon>Viridiplantae</taxon>
        <taxon>Streptophyta</taxon>
        <taxon>Embryophyta</taxon>
        <taxon>Tracheophyta</taxon>
        <taxon>Spermatophyta</taxon>
        <taxon>Magnoliopsida</taxon>
        <taxon>eudicotyledons</taxon>
        <taxon>Gunneridae</taxon>
        <taxon>Pentapetalae</taxon>
        <taxon>rosids</taxon>
        <taxon>fabids</taxon>
        <taxon>Malpighiales</taxon>
        <taxon>Salicaceae</taxon>
        <taxon>Saliceae</taxon>
        <taxon>Populus</taxon>
    </lineage>
</organism>
<evidence type="ECO:0000313" key="2">
    <source>
        <dbReference type="Proteomes" id="UP000309997"/>
    </source>
</evidence>
<evidence type="ECO:0000313" key="1">
    <source>
        <dbReference type="EMBL" id="KAL3573580.1"/>
    </source>
</evidence>
<dbReference type="EMBL" id="RCHU02000013">
    <property type="protein sequence ID" value="KAL3573580.1"/>
    <property type="molecule type" value="Genomic_DNA"/>
</dbReference>
<accession>A0ACC4B5F2</accession>
<gene>
    <name evidence="1" type="ORF">D5086_024193</name>
</gene>
<reference evidence="1 2" key="1">
    <citation type="journal article" date="2024" name="Plant Biotechnol. J.">
        <title>Genome and CRISPR/Cas9 system of a widespread forest tree (Populus alba) in the world.</title>
        <authorList>
            <person name="Liu Y.J."/>
            <person name="Jiang P.F."/>
            <person name="Han X.M."/>
            <person name="Li X.Y."/>
            <person name="Wang H.M."/>
            <person name="Wang Y.J."/>
            <person name="Wang X.X."/>
            <person name="Zeng Q.Y."/>
        </authorList>
    </citation>
    <scope>NUCLEOTIDE SEQUENCE [LARGE SCALE GENOMIC DNA]</scope>
    <source>
        <strain evidence="2">cv. PAL-ZL1</strain>
    </source>
</reference>
<proteinExistence type="predicted"/>
<dbReference type="Proteomes" id="UP000309997">
    <property type="component" value="Unassembled WGS sequence"/>
</dbReference>
<protein>
    <submittedName>
        <fullName evidence="1">Uncharacterized protein</fullName>
    </submittedName>
</protein>
<comment type="caution">
    <text evidence="1">The sequence shown here is derived from an EMBL/GenBank/DDBJ whole genome shotgun (WGS) entry which is preliminary data.</text>
</comment>
<keyword evidence="2" id="KW-1185">Reference proteome</keyword>
<name>A0ACC4B5F2_POPAL</name>
<sequence>MVRGSSLSDGHHHVDGDFKKGFLESREKETGVEEKELTPVQEELVEALVWFKKRNFTTTESSKAKISTMASCSAHQSVNPPWRDGKLWCVLIKIMDADDVARGTAASERSTAQENNNGDHGTVAGQAFHGSQASEEGARISQA</sequence>